<dbReference type="InterPro" id="IPR001207">
    <property type="entry name" value="Transposase_mutator"/>
</dbReference>
<name>A0ABR7SW56_9ACTN</name>
<evidence type="ECO:0000313" key="8">
    <source>
        <dbReference type="Proteomes" id="UP000642284"/>
    </source>
</evidence>
<keyword evidence="3 6" id="KW-0815">Transposition</keyword>
<evidence type="ECO:0000256" key="1">
    <source>
        <dbReference type="ARBA" id="ARBA00002190"/>
    </source>
</evidence>
<proteinExistence type="inferred from homology"/>
<evidence type="ECO:0000256" key="2">
    <source>
        <dbReference type="ARBA" id="ARBA00010961"/>
    </source>
</evidence>
<comment type="caution">
    <text evidence="7">The sequence shown here is derived from an EMBL/GenBank/DDBJ whole genome shotgun (WGS) entry which is preliminary data.</text>
</comment>
<dbReference type="PANTHER" id="PTHR33217">
    <property type="entry name" value="TRANSPOSASE FOR INSERTION SEQUENCE ELEMENT IS1081"/>
    <property type="match status" value="1"/>
</dbReference>
<comment type="function">
    <text evidence="1 6">Required for the transposition of the insertion element.</text>
</comment>
<evidence type="ECO:0000313" key="7">
    <source>
        <dbReference type="EMBL" id="MBC9719731.1"/>
    </source>
</evidence>
<keyword evidence="5 6" id="KW-0233">DNA recombination</keyword>
<dbReference type="PANTHER" id="PTHR33217:SF8">
    <property type="entry name" value="MUTATOR FAMILY TRANSPOSASE"/>
    <property type="match status" value="1"/>
</dbReference>
<gene>
    <name evidence="7" type="ORF">H9Y04_45510</name>
</gene>
<evidence type="ECO:0000256" key="5">
    <source>
        <dbReference type="ARBA" id="ARBA00023172"/>
    </source>
</evidence>
<accession>A0ABR7SW56</accession>
<dbReference type="Proteomes" id="UP000642284">
    <property type="component" value="Unassembled WGS sequence"/>
</dbReference>
<protein>
    <recommendedName>
        <fullName evidence="6">Mutator family transposase</fullName>
    </recommendedName>
</protein>
<sequence length="66" mass="7107">MIDAIVLKIRDGAVANRPVYIAVGINLEGERDVLGMWVGSGGEGAKQWMAWLAELTNRGVAARPRS</sequence>
<evidence type="ECO:0000256" key="4">
    <source>
        <dbReference type="ARBA" id="ARBA00023125"/>
    </source>
</evidence>
<evidence type="ECO:0000256" key="3">
    <source>
        <dbReference type="ARBA" id="ARBA00022578"/>
    </source>
</evidence>
<dbReference type="EMBL" id="JACTVJ010000077">
    <property type="protein sequence ID" value="MBC9719731.1"/>
    <property type="molecule type" value="Genomic_DNA"/>
</dbReference>
<evidence type="ECO:0000256" key="6">
    <source>
        <dbReference type="RuleBase" id="RU365089"/>
    </source>
</evidence>
<dbReference type="Pfam" id="PF00872">
    <property type="entry name" value="Transposase_mut"/>
    <property type="match status" value="1"/>
</dbReference>
<keyword evidence="4 6" id="KW-0238">DNA-binding</keyword>
<reference evidence="7 8" key="1">
    <citation type="submission" date="2020-08" db="EMBL/GenBank/DDBJ databases">
        <title>Genemic of Streptomyces polyaspartic.</title>
        <authorList>
            <person name="Liu W."/>
        </authorList>
    </citation>
    <scope>NUCLEOTIDE SEQUENCE [LARGE SCALE GENOMIC DNA]</scope>
    <source>
        <strain evidence="7 8">TRM66268-LWL</strain>
    </source>
</reference>
<keyword evidence="6" id="KW-0814">Transposable element</keyword>
<keyword evidence="8" id="KW-1185">Reference proteome</keyword>
<organism evidence="7 8">
    <name type="scientific">Streptomyces polyasparticus</name>
    <dbReference type="NCBI Taxonomy" id="2767826"/>
    <lineage>
        <taxon>Bacteria</taxon>
        <taxon>Bacillati</taxon>
        <taxon>Actinomycetota</taxon>
        <taxon>Actinomycetes</taxon>
        <taxon>Kitasatosporales</taxon>
        <taxon>Streptomycetaceae</taxon>
        <taxon>Streptomyces</taxon>
    </lineage>
</organism>
<comment type="similarity">
    <text evidence="2 6">Belongs to the transposase mutator family.</text>
</comment>